<dbReference type="InterPro" id="IPR051781">
    <property type="entry name" value="Metallo-dep_Hydrolase"/>
</dbReference>
<dbReference type="SUPFAM" id="SSF82171">
    <property type="entry name" value="DPP6 N-terminal domain-like"/>
    <property type="match status" value="1"/>
</dbReference>
<gene>
    <name evidence="3" type="ORF">V1I91_17520</name>
</gene>
<keyword evidence="1" id="KW-0732">Signal</keyword>
<evidence type="ECO:0000313" key="4">
    <source>
        <dbReference type="Proteomes" id="UP001356308"/>
    </source>
</evidence>
<proteinExistence type="predicted"/>
<dbReference type="PANTHER" id="PTHR43135:SF3">
    <property type="entry name" value="ALPHA-D-RIBOSE 1-METHYLPHOSPHONATE 5-TRIPHOSPHATE DIPHOSPHATASE"/>
    <property type="match status" value="1"/>
</dbReference>
<dbReference type="SUPFAM" id="SSF51556">
    <property type="entry name" value="Metallo-dependent hydrolases"/>
    <property type="match status" value="1"/>
</dbReference>
<dbReference type="Pfam" id="PF07676">
    <property type="entry name" value="PD40"/>
    <property type="match status" value="1"/>
</dbReference>
<dbReference type="Gene3D" id="2.30.40.10">
    <property type="entry name" value="Urease, subunit C, domain 1"/>
    <property type="match status" value="2"/>
</dbReference>
<dbReference type="InterPro" id="IPR011044">
    <property type="entry name" value="Quino_amine_DH_bsu"/>
</dbReference>
<dbReference type="Proteomes" id="UP001356308">
    <property type="component" value="Unassembled WGS sequence"/>
</dbReference>
<feature type="chain" id="PRO_5046552127" evidence="1">
    <location>
        <begin position="20"/>
        <end position="996"/>
    </location>
</feature>
<evidence type="ECO:0000256" key="1">
    <source>
        <dbReference type="SAM" id="SignalP"/>
    </source>
</evidence>
<feature type="signal peptide" evidence="1">
    <location>
        <begin position="1"/>
        <end position="19"/>
    </location>
</feature>
<comment type="caution">
    <text evidence="3">The sequence shown here is derived from an EMBL/GenBank/DDBJ whole genome shotgun (WGS) entry which is preliminary data.</text>
</comment>
<dbReference type="InterPro" id="IPR032466">
    <property type="entry name" value="Metal_Hydrolase"/>
</dbReference>
<dbReference type="InterPro" id="IPR011042">
    <property type="entry name" value="6-blade_b-propeller_TolB-like"/>
</dbReference>
<dbReference type="InterPro" id="IPR011659">
    <property type="entry name" value="WD40"/>
</dbReference>
<dbReference type="EMBL" id="JAZDDG010000009">
    <property type="protein sequence ID" value="MEE1977882.1"/>
    <property type="molecule type" value="Genomic_DNA"/>
</dbReference>
<evidence type="ECO:0000313" key="3">
    <source>
        <dbReference type="EMBL" id="MEE1977882.1"/>
    </source>
</evidence>
<keyword evidence="4" id="KW-1185">Reference proteome</keyword>
<reference evidence="3 4" key="1">
    <citation type="submission" date="2024-01" db="EMBL/GenBank/DDBJ databases">
        <title>Maribacter spp. originated from different algae showed divergent polysaccharides utilization ability.</title>
        <authorList>
            <person name="Wang H."/>
            <person name="Wu Y."/>
        </authorList>
    </citation>
    <scope>NUCLEOTIDE SEQUENCE [LARGE SCALE GENOMIC DNA]</scope>
    <source>
        <strain evidence="3 4">PR1</strain>
    </source>
</reference>
<dbReference type="SUPFAM" id="SSF50969">
    <property type="entry name" value="YVTN repeat-like/Quinoprotein amine dehydrogenase"/>
    <property type="match status" value="1"/>
</dbReference>
<dbReference type="PANTHER" id="PTHR43135">
    <property type="entry name" value="ALPHA-D-RIBOSE 1-METHYLPHOSPHONATE 5-TRIPHOSPHATE DIPHOSPHATASE"/>
    <property type="match status" value="1"/>
</dbReference>
<dbReference type="RefSeq" id="WP_272652566.1">
    <property type="nucleotide sequence ID" value="NZ_JAZDDG010000009.1"/>
</dbReference>
<protein>
    <submittedName>
        <fullName evidence="3">Amidohydrolase family protein</fullName>
    </submittedName>
</protein>
<dbReference type="Gene3D" id="2.120.10.30">
    <property type="entry name" value="TolB, C-terminal domain"/>
    <property type="match status" value="2"/>
</dbReference>
<dbReference type="SUPFAM" id="SSF51338">
    <property type="entry name" value="Composite domain of metallo-dependent hydrolases"/>
    <property type="match status" value="1"/>
</dbReference>
<accession>A0ABU7IY05</accession>
<evidence type="ECO:0000259" key="2">
    <source>
        <dbReference type="Pfam" id="PF01979"/>
    </source>
</evidence>
<name>A0ABU7IY05_9FLAO</name>
<dbReference type="InterPro" id="IPR006680">
    <property type="entry name" value="Amidohydro-rel"/>
</dbReference>
<dbReference type="Pfam" id="PF01979">
    <property type="entry name" value="Amidohydro_1"/>
    <property type="match status" value="1"/>
</dbReference>
<dbReference type="InterPro" id="IPR011059">
    <property type="entry name" value="Metal-dep_hydrolase_composite"/>
</dbReference>
<organism evidence="3 4">
    <name type="scientific">Maribacter cobaltidurans</name>
    <dbReference type="NCBI Taxonomy" id="1178778"/>
    <lineage>
        <taxon>Bacteria</taxon>
        <taxon>Pseudomonadati</taxon>
        <taxon>Bacteroidota</taxon>
        <taxon>Flavobacteriia</taxon>
        <taxon>Flavobacteriales</taxon>
        <taxon>Flavobacteriaceae</taxon>
        <taxon>Maribacter</taxon>
    </lineage>
</organism>
<feature type="domain" description="Amidohydrolase-related" evidence="2">
    <location>
        <begin position="658"/>
        <end position="984"/>
    </location>
</feature>
<sequence>MKTIHICMLILGVLNSCNAQLGQGNFYRDSLPLSPERFFTIRTDEGTCMDLDISPDGRQLLFTLLGNVFILPSTGGKAVQLTKGLSWDRHPKWSPDGHKVAFLSDGTGTENIWVMNLDGSEKHVISNEGLNSFISGFKWSGPENKIEANGFNYDPNGIKKPESKNISTSIYPLLQDLEIPYSKAIVSPDREWLAYINLKVWNERKDGNNELKLRNLNTGEERCLVCPIDQWRENWEQFTFSKDSKTLWIGYGGKIHRIDIATGANLIIPFTADIQVEMGPPINHVFSINNNDDKVSYIQSGHLSPDGKNYVFSALSQLYTMELPHGKPKLLVDQTIGQFAPKYSPDGSKIAYITFEKDTIGNLWVVSADGGLPKKLTSSVGFYQQPNWSPNGKWISIVKAREPYNIVSSSKNTGQLMLFSSEGKMSKTLLDSVEINHAANFVTGGKEISFVTRSRASYLKELKTMDLESGKTTIQAHVDHFAKEVSLAPDGRHVIYRIGHSLYVSDISLQTDFIPTLDRGAKKGQIVKVNPILGGHGAQWTKDGKSFYYISKSNILKSSLFEISSILDVSNSLDTCIGANKKQVVPPVTLAKIVLPFKKKVGEGILALMGARIITMDDIGIIENGTLLIKDGRIMDIASSDSLSIPLNALKIDVRGKTLIPGLIDMHAHNHPPENFFPSEWWAFNENINFGVTTVRELNAPLNQLGYAQLIASGREKGPRPFGSIAIASDQFQISSLEEARFLARTEKANSALFLKVHDAYSRKERQYLAIAAKEEGLNITGHASPINLYGIYNLSMILDGFTGREHKTGNGRLYDDVGQLSTVSKICHTPTLITNSGDFSPIQYRYTSLLNYQPIKGLDYVAEDNTKKAIGNKNLMGKDSRGMYYAKNLAELFKRGVSITAGSHGDYPGLELHWELWLLKQGGLSAYDALCMATIRAAEGLGLQNDLGSLKKGKIADLLVLEKDPLRDIKNTLTIESTIKNGVIYKVQRGLMEKE</sequence>
<dbReference type="Gene3D" id="3.20.20.140">
    <property type="entry name" value="Metal-dependent hydrolases"/>
    <property type="match status" value="2"/>
</dbReference>